<dbReference type="EC" id="3.1.3.3" evidence="3"/>
<evidence type="ECO:0000256" key="2">
    <source>
        <dbReference type="ARBA" id="ARBA00005135"/>
    </source>
</evidence>
<keyword evidence="7" id="KW-0460">Magnesium</keyword>
<dbReference type="AlphaFoldDB" id="A0A2H0R6M9"/>
<evidence type="ECO:0000256" key="5">
    <source>
        <dbReference type="ARBA" id="ARBA00022723"/>
    </source>
</evidence>
<dbReference type="NCBIfam" id="TIGR01488">
    <property type="entry name" value="HAD-SF-IB"/>
    <property type="match status" value="1"/>
</dbReference>
<dbReference type="Pfam" id="PF12710">
    <property type="entry name" value="HAD"/>
    <property type="match status" value="1"/>
</dbReference>
<dbReference type="GO" id="GO:0006564">
    <property type="term" value="P:L-serine biosynthetic process"/>
    <property type="evidence" value="ECO:0007669"/>
    <property type="project" value="UniProtKB-KW"/>
</dbReference>
<dbReference type="EMBL" id="PCXP01000009">
    <property type="protein sequence ID" value="PIR42006.1"/>
    <property type="molecule type" value="Genomic_DNA"/>
</dbReference>
<dbReference type="SUPFAM" id="SSF56784">
    <property type="entry name" value="HAD-like"/>
    <property type="match status" value="1"/>
</dbReference>
<evidence type="ECO:0000256" key="10">
    <source>
        <dbReference type="ARBA" id="ARBA00048523"/>
    </source>
</evidence>
<dbReference type="PANTHER" id="PTHR43344:SF2">
    <property type="entry name" value="PHOSPHOSERINE PHOSPHATASE"/>
    <property type="match status" value="1"/>
</dbReference>
<dbReference type="Gene3D" id="3.40.50.1000">
    <property type="entry name" value="HAD superfamily/HAD-like"/>
    <property type="match status" value="1"/>
</dbReference>
<proteinExistence type="predicted"/>
<dbReference type="GO" id="GO:0005737">
    <property type="term" value="C:cytoplasm"/>
    <property type="evidence" value="ECO:0007669"/>
    <property type="project" value="TreeGrafter"/>
</dbReference>
<comment type="pathway">
    <text evidence="2">Amino-acid biosynthesis; L-serine biosynthesis; L-serine from 3-phospho-D-glycerate: step 3/3.</text>
</comment>
<dbReference type="InterPro" id="IPR006385">
    <property type="entry name" value="HAD_hydro_SerB1"/>
</dbReference>
<organism evidence="11 12">
    <name type="scientific">Candidatus Yanofskybacteria bacterium CG10_big_fil_rev_8_21_14_0_10_37_15</name>
    <dbReference type="NCBI Taxonomy" id="1975097"/>
    <lineage>
        <taxon>Bacteria</taxon>
        <taxon>Candidatus Yanofskyibacteriota</taxon>
    </lineage>
</organism>
<dbReference type="Proteomes" id="UP000230208">
    <property type="component" value="Unassembled WGS sequence"/>
</dbReference>
<keyword evidence="4" id="KW-0028">Amino-acid biosynthesis</keyword>
<dbReference type="InterPro" id="IPR050582">
    <property type="entry name" value="HAD-like_SerB"/>
</dbReference>
<comment type="cofactor">
    <cofactor evidence="1">
        <name>Mg(2+)</name>
        <dbReference type="ChEBI" id="CHEBI:18420"/>
    </cofactor>
</comment>
<evidence type="ECO:0000313" key="12">
    <source>
        <dbReference type="Proteomes" id="UP000230208"/>
    </source>
</evidence>
<dbReference type="InterPro" id="IPR036412">
    <property type="entry name" value="HAD-like_sf"/>
</dbReference>
<comment type="catalytic activity">
    <reaction evidence="10">
        <text>O-phospho-D-serine + H2O = D-serine + phosphate</text>
        <dbReference type="Rhea" id="RHEA:24873"/>
        <dbReference type="ChEBI" id="CHEBI:15377"/>
        <dbReference type="ChEBI" id="CHEBI:35247"/>
        <dbReference type="ChEBI" id="CHEBI:43474"/>
        <dbReference type="ChEBI" id="CHEBI:58680"/>
        <dbReference type="EC" id="3.1.3.3"/>
    </reaction>
</comment>
<dbReference type="GO" id="GO:0000287">
    <property type="term" value="F:magnesium ion binding"/>
    <property type="evidence" value="ECO:0007669"/>
    <property type="project" value="TreeGrafter"/>
</dbReference>
<dbReference type="NCBIfam" id="TIGR01490">
    <property type="entry name" value="HAD-SF-IB-hyp1"/>
    <property type="match status" value="1"/>
</dbReference>
<evidence type="ECO:0000256" key="1">
    <source>
        <dbReference type="ARBA" id="ARBA00001946"/>
    </source>
</evidence>
<accession>A0A2H0R6M9</accession>
<name>A0A2H0R6M9_9BACT</name>
<evidence type="ECO:0000256" key="9">
    <source>
        <dbReference type="ARBA" id="ARBA00048138"/>
    </source>
</evidence>
<reference evidence="11 12" key="1">
    <citation type="submission" date="2017-09" db="EMBL/GenBank/DDBJ databases">
        <title>Depth-based differentiation of microbial function through sediment-hosted aquifers and enrichment of novel symbionts in the deep terrestrial subsurface.</title>
        <authorList>
            <person name="Probst A.J."/>
            <person name="Ladd B."/>
            <person name="Jarett J.K."/>
            <person name="Geller-Mcgrath D.E."/>
            <person name="Sieber C.M."/>
            <person name="Emerson J.B."/>
            <person name="Anantharaman K."/>
            <person name="Thomas B.C."/>
            <person name="Malmstrom R."/>
            <person name="Stieglmeier M."/>
            <person name="Klingl A."/>
            <person name="Woyke T."/>
            <person name="Ryan C.M."/>
            <person name="Banfield J.F."/>
        </authorList>
    </citation>
    <scope>NUCLEOTIDE SEQUENCE [LARGE SCALE GENOMIC DNA]</scope>
    <source>
        <strain evidence="11">CG10_big_fil_rev_8_21_14_0_10_37_15</strain>
    </source>
</reference>
<evidence type="ECO:0000256" key="6">
    <source>
        <dbReference type="ARBA" id="ARBA00022801"/>
    </source>
</evidence>
<dbReference type="Gene3D" id="1.20.1440.100">
    <property type="entry name" value="SG protein - dephosphorylation function"/>
    <property type="match status" value="1"/>
</dbReference>
<keyword evidence="8" id="KW-0718">Serine biosynthesis</keyword>
<protein>
    <recommendedName>
        <fullName evidence="3">phosphoserine phosphatase</fullName>
        <ecNumber evidence="3">3.1.3.3</ecNumber>
    </recommendedName>
</protein>
<dbReference type="PANTHER" id="PTHR43344">
    <property type="entry name" value="PHOSPHOSERINE PHOSPHATASE"/>
    <property type="match status" value="1"/>
</dbReference>
<gene>
    <name evidence="11" type="ORF">COV30_00620</name>
</gene>
<comment type="catalytic activity">
    <reaction evidence="9">
        <text>O-phospho-L-serine + H2O = L-serine + phosphate</text>
        <dbReference type="Rhea" id="RHEA:21208"/>
        <dbReference type="ChEBI" id="CHEBI:15377"/>
        <dbReference type="ChEBI" id="CHEBI:33384"/>
        <dbReference type="ChEBI" id="CHEBI:43474"/>
        <dbReference type="ChEBI" id="CHEBI:57524"/>
        <dbReference type="EC" id="3.1.3.3"/>
    </reaction>
</comment>
<evidence type="ECO:0000256" key="4">
    <source>
        <dbReference type="ARBA" id="ARBA00022605"/>
    </source>
</evidence>
<keyword evidence="6 11" id="KW-0378">Hydrolase</keyword>
<keyword evidence="5" id="KW-0479">Metal-binding</keyword>
<dbReference type="InterPro" id="IPR023214">
    <property type="entry name" value="HAD_sf"/>
</dbReference>
<evidence type="ECO:0000256" key="8">
    <source>
        <dbReference type="ARBA" id="ARBA00023299"/>
    </source>
</evidence>
<comment type="caution">
    <text evidence="11">The sequence shown here is derived from an EMBL/GenBank/DDBJ whole genome shotgun (WGS) entry which is preliminary data.</text>
</comment>
<evidence type="ECO:0000256" key="7">
    <source>
        <dbReference type="ARBA" id="ARBA00022842"/>
    </source>
</evidence>
<evidence type="ECO:0000313" key="11">
    <source>
        <dbReference type="EMBL" id="PIR42006.1"/>
    </source>
</evidence>
<dbReference type="GO" id="GO:0036424">
    <property type="term" value="F:L-phosphoserine phosphatase activity"/>
    <property type="evidence" value="ECO:0007669"/>
    <property type="project" value="TreeGrafter"/>
</dbReference>
<evidence type="ECO:0000256" key="3">
    <source>
        <dbReference type="ARBA" id="ARBA00012640"/>
    </source>
</evidence>
<sequence>MEGNKEMKKVAIFDIDGTIFRSSLLIEITEALVQEGTFPPQAHSVYEEAYKKWHEREGSYEEYIGAVIEAFEQNIKGVKYTDFLKLAKNVIATNHSRVYRYTRDLVKELQDKDYYLLAISNSPREIVEEFGQMIGFNKVYGRVYEVGEDGIFTGRALYTDLISDKAKILERAVEKEGLTLDDSIGVGDTESDIAFLEMVKTPICFNPNKKLYDYAKSHNWKIIVERKDVVYSL</sequence>